<keyword evidence="2" id="KW-0472">Membrane</keyword>
<feature type="transmembrane region" description="Helical" evidence="2">
    <location>
        <begin position="323"/>
        <end position="346"/>
    </location>
</feature>
<evidence type="ECO:0000256" key="1">
    <source>
        <dbReference type="SAM" id="Coils"/>
    </source>
</evidence>
<reference evidence="3 4" key="1">
    <citation type="submission" date="2020-08" db="EMBL/GenBank/DDBJ databases">
        <title>Genomic Encyclopedia of Type Strains, Phase III (KMG-III): the genomes of soil and plant-associated and newly described type strains.</title>
        <authorList>
            <person name="Whitman W."/>
        </authorList>
    </citation>
    <scope>NUCLEOTIDE SEQUENCE [LARGE SCALE GENOMIC DNA]</scope>
    <source>
        <strain evidence="3 4">CECT 5862</strain>
    </source>
</reference>
<evidence type="ECO:0000313" key="4">
    <source>
        <dbReference type="Proteomes" id="UP000570361"/>
    </source>
</evidence>
<keyword evidence="2" id="KW-0812">Transmembrane</keyword>
<keyword evidence="2" id="KW-1133">Transmembrane helix</keyword>
<dbReference type="AlphaFoldDB" id="A0A7W5AU53"/>
<dbReference type="InterPro" id="IPR050696">
    <property type="entry name" value="FtsA/MreB"/>
</dbReference>
<dbReference type="EMBL" id="JACHXK010000001">
    <property type="protein sequence ID" value="MBB3108727.1"/>
    <property type="molecule type" value="Genomic_DNA"/>
</dbReference>
<sequence>MAKRIGLTIEQSGVRYASIRKKKGWAIDRTGFLPLPEGLIVDDQILNEESLRLALKDWIKKEKLKGSSVTLAVPTSQIIVRKMRIPTTNAKELRHLIELEVETTLHLPFEEPVYDYVKISEDDESTQVLIFAAPRKWIDTASDMLHEAGLQVKGAEIAAAAMAKSIFAQQFEPISETMIVNITDTALEVYLFHEGTPLFMRAINLSENMEHEAGKLNEYQLAELTAELSRMLNFYQFGLHEGASRITKAVIAGPAPAKFGLITALRDSQPEISIREANFEAFEPGFGPDKQNEGYLLPAAIALPSERIFKINLLPKVDREARLFPYVLVSLTLVWVACLGLLGYTYMNSRAELADKELAVQQLNDELVLLQNELINSQKPTTADPREVIDAIKQQQVDVVSILNELENRLPKQASIRSLTYAKNGELTINTVFQAMGDASRYLFDLRRMSFAQGVSMSSVTKEETVEETEPAVTTDTATEIITDPVTGEITVPVETPTPTPTEVKTEIAYKASYSVTMKTVEEEETTDGAVE</sequence>
<dbReference type="PANTHER" id="PTHR32432">
    <property type="entry name" value="CELL DIVISION PROTEIN FTSA-RELATED"/>
    <property type="match status" value="1"/>
</dbReference>
<dbReference type="InterPro" id="IPR005883">
    <property type="entry name" value="PilM"/>
</dbReference>
<dbReference type="Pfam" id="PF11104">
    <property type="entry name" value="PilM_2"/>
    <property type="match status" value="1"/>
</dbReference>
<dbReference type="RefSeq" id="WP_183597068.1">
    <property type="nucleotide sequence ID" value="NZ_JACHXK010000001.1"/>
</dbReference>
<protein>
    <submittedName>
        <fullName evidence="3">Type IV pilus assembly protein PilM</fullName>
    </submittedName>
</protein>
<dbReference type="SUPFAM" id="SSF53067">
    <property type="entry name" value="Actin-like ATPase domain"/>
    <property type="match status" value="1"/>
</dbReference>
<accession>A0A7W5AU53</accession>
<keyword evidence="4" id="KW-1185">Reference proteome</keyword>
<organism evidence="3 4">
    <name type="scientific">Paenibacillus phyllosphaerae</name>
    <dbReference type="NCBI Taxonomy" id="274593"/>
    <lineage>
        <taxon>Bacteria</taxon>
        <taxon>Bacillati</taxon>
        <taxon>Bacillota</taxon>
        <taxon>Bacilli</taxon>
        <taxon>Bacillales</taxon>
        <taxon>Paenibacillaceae</taxon>
        <taxon>Paenibacillus</taxon>
    </lineage>
</organism>
<dbReference type="Proteomes" id="UP000570361">
    <property type="component" value="Unassembled WGS sequence"/>
</dbReference>
<feature type="coiled-coil region" evidence="1">
    <location>
        <begin position="346"/>
        <end position="373"/>
    </location>
</feature>
<dbReference type="PANTHER" id="PTHR32432:SF3">
    <property type="entry name" value="ETHANOLAMINE UTILIZATION PROTEIN EUTJ"/>
    <property type="match status" value="1"/>
</dbReference>
<proteinExistence type="predicted"/>
<name>A0A7W5AU53_9BACL</name>
<dbReference type="Gene3D" id="3.30.420.40">
    <property type="match status" value="1"/>
</dbReference>
<evidence type="ECO:0000313" key="3">
    <source>
        <dbReference type="EMBL" id="MBB3108727.1"/>
    </source>
</evidence>
<evidence type="ECO:0000256" key="2">
    <source>
        <dbReference type="SAM" id="Phobius"/>
    </source>
</evidence>
<comment type="caution">
    <text evidence="3">The sequence shown here is derived from an EMBL/GenBank/DDBJ whole genome shotgun (WGS) entry which is preliminary data.</text>
</comment>
<dbReference type="InterPro" id="IPR043129">
    <property type="entry name" value="ATPase_NBD"/>
</dbReference>
<keyword evidence="1" id="KW-0175">Coiled coil</keyword>
<gene>
    <name evidence="3" type="ORF">FHS18_000755</name>
</gene>